<dbReference type="RefSeq" id="XP_007834976.1">
    <property type="nucleotide sequence ID" value="XM_007836785.1"/>
</dbReference>
<dbReference type="InterPro" id="IPR040758">
    <property type="entry name" value="PrmC_N"/>
</dbReference>
<accession>W3X3L9</accession>
<dbReference type="PANTHER" id="PTHR18895:SF74">
    <property type="entry name" value="MTRF1L RELEASE FACTOR GLUTAMINE METHYLTRANSFERASE"/>
    <property type="match status" value="1"/>
</dbReference>
<dbReference type="InterPro" id="IPR050320">
    <property type="entry name" value="N5-glutamine_MTase"/>
</dbReference>
<evidence type="ECO:0000256" key="1">
    <source>
        <dbReference type="SAM" id="MobiDB-lite"/>
    </source>
</evidence>
<dbReference type="HOGENOM" id="CLU_018398_0_0_1"/>
<dbReference type="GO" id="GO:0008168">
    <property type="term" value="F:methyltransferase activity"/>
    <property type="evidence" value="ECO:0007669"/>
    <property type="project" value="InterPro"/>
</dbReference>
<dbReference type="InterPro" id="IPR002052">
    <property type="entry name" value="DNA_methylase_N6_adenine_CS"/>
</dbReference>
<dbReference type="PROSITE" id="PS00092">
    <property type="entry name" value="N6_MTASE"/>
    <property type="match status" value="1"/>
</dbReference>
<dbReference type="OMA" id="MPRIPYS"/>
<keyword evidence="4" id="KW-1185">Reference proteome</keyword>
<dbReference type="STRING" id="1229662.W3X3L9"/>
<evidence type="ECO:0000313" key="3">
    <source>
        <dbReference type="EMBL" id="ETS80675.1"/>
    </source>
</evidence>
<dbReference type="CDD" id="cd02440">
    <property type="entry name" value="AdoMet_MTases"/>
    <property type="match status" value="1"/>
</dbReference>
<dbReference type="OrthoDB" id="269872at2759"/>
<dbReference type="PANTHER" id="PTHR18895">
    <property type="entry name" value="HEMK METHYLTRANSFERASE"/>
    <property type="match status" value="1"/>
</dbReference>
<evidence type="ECO:0000259" key="2">
    <source>
        <dbReference type="Pfam" id="PF17827"/>
    </source>
</evidence>
<evidence type="ECO:0000313" key="4">
    <source>
        <dbReference type="Proteomes" id="UP000030651"/>
    </source>
</evidence>
<dbReference type="GO" id="GO:0003676">
    <property type="term" value="F:nucleic acid binding"/>
    <property type="evidence" value="ECO:0007669"/>
    <property type="project" value="InterPro"/>
</dbReference>
<dbReference type="GO" id="GO:0005739">
    <property type="term" value="C:mitochondrion"/>
    <property type="evidence" value="ECO:0007669"/>
    <property type="project" value="TreeGrafter"/>
</dbReference>
<dbReference type="InterPro" id="IPR029063">
    <property type="entry name" value="SAM-dependent_MTases_sf"/>
</dbReference>
<feature type="domain" description="Release factor glutamine methyltransferase N-terminal" evidence="2">
    <location>
        <begin position="28"/>
        <end position="91"/>
    </location>
</feature>
<dbReference type="KEGG" id="pfy:PFICI_08204"/>
<dbReference type="Proteomes" id="UP000030651">
    <property type="component" value="Unassembled WGS sequence"/>
</dbReference>
<reference evidence="4" key="1">
    <citation type="journal article" date="2015" name="BMC Genomics">
        <title>Genomic and transcriptomic analysis of the endophytic fungus Pestalotiopsis fici reveals its lifestyle and high potential for synthesis of natural products.</title>
        <authorList>
            <person name="Wang X."/>
            <person name="Zhang X."/>
            <person name="Liu L."/>
            <person name="Xiang M."/>
            <person name="Wang W."/>
            <person name="Sun X."/>
            <person name="Che Y."/>
            <person name="Guo L."/>
            <person name="Liu G."/>
            <person name="Guo L."/>
            <person name="Wang C."/>
            <person name="Yin W.B."/>
            <person name="Stadler M."/>
            <person name="Zhang X."/>
            <person name="Liu X."/>
        </authorList>
    </citation>
    <scope>NUCLEOTIDE SEQUENCE [LARGE SCALE GENOMIC DNA]</scope>
    <source>
        <strain evidence="4">W106-1 / CGMCC3.15140</strain>
    </source>
</reference>
<proteinExistence type="predicted"/>
<dbReference type="FunCoup" id="W3X3L9">
    <property type="interactions" value="76"/>
</dbReference>
<gene>
    <name evidence="3" type="ORF">PFICI_08204</name>
</gene>
<name>W3X3L9_PESFW</name>
<dbReference type="Gene3D" id="1.10.8.10">
    <property type="entry name" value="DNA helicase RuvA subunit, C-terminal domain"/>
    <property type="match status" value="1"/>
</dbReference>
<dbReference type="AlphaFoldDB" id="W3X3L9"/>
<dbReference type="SUPFAM" id="SSF53335">
    <property type="entry name" value="S-adenosyl-L-methionine-dependent methyltransferases"/>
    <property type="match status" value="1"/>
</dbReference>
<dbReference type="GO" id="GO:0032259">
    <property type="term" value="P:methylation"/>
    <property type="evidence" value="ECO:0007669"/>
    <property type="project" value="InterPro"/>
</dbReference>
<feature type="region of interest" description="Disordered" evidence="1">
    <location>
        <begin position="128"/>
        <end position="150"/>
    </location>
</feature>
<sequence length="393" mass="43771">MPRLPPRLLYRAHRISPHLRILLPACRDIESARHELRWIREHVSSFPSTRHAKVPVTSSAAATSKREEQEAKVAHLCARRGRGEPLQYVLGTQPFGPLEIRCAPGVLVPRLETEAYTVYLADLLTRHYSSSSPHPPQRHQETSGGELVTKGDDEGRLGVLDLCTGTGCIALLLYERLRRHAQRRLLPPPRVAGVDISPTAVALARRNLDDNTRAGLLPRENANAAVVFTEADIFADDFLARSQDGLLMPSGQVDVLVSNPPYISTRGFDRDTGRSVRNFEPRLALVPDERLKATAVLLECALEDVFYARLLDIAKELKPRFVLFEVGDLEQAKRVVKMATTLGNSEDFAFEIWRDEPDAEGTEVFEMGSGSTIATIRGEGHGRSVFIYRKTKS</sequence>
<dbReference type="InParanoid" id="W3X3L9"/>
<dbReference type="Gene3D" id="3.40.50.150">
    <property type="entry name" value="Vaccinia Virus protein VP39"/>
    <property type="match status" value="1"/>
</dbReference>
<dbReference type="eggNOG" id="KOG2904">
    <property type="taxonomic scope" value="Eukaryota"/>
</dbReference>
<organism evidence="3 4">
    <name type="scientific">Pestalotiopsis fici (strain W106-1 / CGMCC3.15140)</name>
    <dbReference type="NCBI Taxonomy" id="1229662"/>
    <lineage>
        <taxon>Eukaryota</taxon>
        <taxon>Fungi</taxon>
        <taxon>Dikarya</taxon>
        <taxon>Ascomycota</taxon>
        <taxon>Pezizomycotina</taxon>
        <taxon>Sordariomycetes</taxon>
        <taxon>Xylariomycetidae</taxon>
        <taxon>Amphisphaeriales</taxon>
        <taxon>Sporocadaceae</taxon>
        <taxon>Pestalotiopsis</taxon>
    </lineage>
</organism>
<protein>
    <recommendedName>
        <fullName evidence="2">Release factor glutamine methyltransferase N-terminal domain-containing protein</fullName>
    </recommendedName>
</protein>
<dbReference type="GeneID" id="19273217"/>
<dbReference type="Pfam" id="PF17827">
    <property type="entry name" value="PrmC_N"/>
    <property type="match status" value="1"/>
</dbReference>
<dbReference type="EMBL" id="KI912113">
    <property type="protein sequence ID" value="ETS80675.1"/>
    <property type="molecule type" value="Genomic_DNA"/>
</dbReference>